<dbReference type="Proteomes" id="UP000649799">
    <property type="component" value="Unassembled WGS sequence"/>
</dbReference>
<evidence type="ECO:0000256" key="3">
    <source>
        <dbReference type="ARBA" id="ARBA00022448"/>
    </source>
</evidence>
<dbReference type="RefSeq" id="WP_166148409.1">
    <property type="nucleotide sequence ID" value="NZ_JAANYN010000006.1"/>
</dbReference>
<evidence type="ECO:0000256" key="6">
    <source>
        <dbReference type="ARBA" id="ARBA00023136"/>
    </source>
</evidence>
<organism evidence="8 9">
    <name type="scientific">Cyclobacterium plantarum</name>
    <dbReference type="NCBI Taxonomy" id="2716263"/>
    <lineage>
        <taxon>Bacteria</taxon>
        <taxon>Pseudomonadati</taxon>
        <taxon>Bacteroidota</taxon>
        <taxon>Cytophagia</taxon>
        <taxon>Cytophagales</taxon>
        <taxon>Cyclobacteriaceae</taxon>
        <taxon>Cyclobacterium</taxon>
    </lineage>
</organism>
<evidence type="ECO:0000313" key="9">
    <source>
        <dbReference type="Proteomes" id="UP000649799"/>
    </source>
</evidence>
<evidence type="ECO:0000256" key="2">
    <source>
        <dbReference type="ARBA" id="ARBA00007613"/>
    </source>
</evidence>
<sequence length="258" mass="29511">MKFVLKKSTFYSRLIFVLVVMIFLTDKNVRAQEEVNTLEGIELNSPLENQLYSLDSLIGIAISNHPTIKLNEALIGSAEERVKLAQKSWTDLFRVYIDYGYGNQAILTTGSQGGDLTNIANGYRAGANLSIPLSEIFNRGNRIKLQQNEMEATFFKTREMELVIAEQVVEEYNNLLLAHRLMQIRYQMQEKARTNLQQMEMEFNSGNLDASSYMRNAEIHTVAQSEYENARRDFFVATKKLEILIGLPLANIILRNDN</sequence>
<keyword evidence="4" id="KW-1134">Transmembrane beta strand</keyword>
<keyword evidence="7" id="KW-0998">Cell outer membrane</keyword>
<reference evidence="8 9" key="1">
    <citation type="submission" date="2020-03" db="EMBL/GenBank/DDBJ databases">
        <title>Cyclobacterium plantarum sp. nov., a marine bacterium isolated from a coastal-marine wetland.</title>
        <authorList>
            <person name="Sanchez-Porro C."/>
            <person name="Ventosa A."/>
            <person name="Amoozegar M."/>
        </authorList>
    </citation>
    <scope>NUCLEOTIDE SEQUENCE [LARGE SCALE GENOMIC DNA]</scope>
    <source>
        <strain evidence="8 9">GBPx2</strain>
    </source>
</reference>
<dbReference type="Gene3D" id="1.20.1600.10">
    <property type="entry name" value="Outer membrane efflux proteins (OEP)"/>
    <property type="match status" value="1"/>
</dbReference>
<name>A0ABX0H8L6_9BACT</name>
<keyword evidence="9" id="KW-1185">Reference proteome</keyword>
<dbReference type="SUPFAM" id="SSF56954">
    <property type="entry name" value="Outer membrane efflux proteins (OEP)"/>
    <property type="match status" value="1"/>
</dbReference>
<evidence type="ECO:0000256" key="7">
    <source>
        <dbReference type="ARBA" id="ARBA00023237"/>
    </source>
</evidence>
<dbReference type="PANTHER" id="PTHR30026">
    <property type="entry name" value="OUTER MEMBRANE PROTEIN TOLC"/>
    <property type="match status" value="1"/>
</dbReference>
<gene>
    <name evidence="8" type="ORF">G9Q97_15565</name>
</gene>
<evidence type="ECO:0000256" key="5">
    <source>
        <dbReference type="ARBA" id="ARBA00022692"/>
    </source>
</evidence>
<evidence type="ECO:0000256" key="1">
    <source>
        <dbReference type="ARBA" id="ARBA00004442"/>
    </source>
</evidence>
<evidence type="ECO:0000256" key="4">
    <source>
        <dbReference type="ARBA" id="ARBA00022452"/>
    </source>
</evidence>
<keyword evidence="3" id="KW-0813">Transport</keyword>
<comment type="caution">
    <text evidence="8">The sequence shown here is derived from an EMBL/GenBank/DDBJ whole genome shotgun (WGS) entry which is preliminary data.</text>
</comment>
<keyword evidence="6" id="KW-0472">Membrane</keyword>
<accession>A0ABX0H8L6</accession>
<proteinExistence type="inferred from homology"/>
<evidence type="ECO:0000313" key="8">
    <source>
        <dbReference type="EMBL" id="NHE58229.1"/>
    </source>
</evidence>
<dbReference type="InterPro" id="IPR003423">
    <property type="entry name" value="OMP_efflux"/>
</dbReference>
<protein>
    <submittedName>
        <fullName evidence="8">TolC family protein</fullName>
    </submittedName>
</protein>
<dbReference type="InterPro" id="IPR051906">
    <property type="entry name" value="TolC-like"/>
</dbReference>
<comment type="subcellular location">
    <subcellularLocation>
        <location evidence="1">Cell outer membrane</location>
    </subcellularLocation>
</comment>
<comment type="similarity">
    <text evidence="2">Belongs to the outer membrane factor (OMF) (TC 1.B.17) family.</text>
</comment>
<keyword evidence="5" id="KW-0812">Transmembrane</keyword>
<dbReference type="Pfam" id="PF02321">
    <property type="entry name" value="OEP"/>
    <property type="match status" value="1"/>
</dbReference>
<dbReference type="PANTHER" id="PTHR30026:SF20">
    <property type="entry name" value="OUTER MEMBRANE PROTEIN TOLC"/>
    <property type="match status" value="1"/>
</dbReference>
<dbReference type="EMBL" id="JAANYN010000006">
    <property type="protein sequence ID" value="NHE58229.1"/>
    <property type="molecule type" value="Genomic_DNA"/>
</dbReference>